<dbReference type="AlphaFoldDB" id="A0A345C3L4"/>
<accession>A0A345C3L4</accession>
<organism evidence="2 3">
    <name type="scientific">Salicibibacter kimchii</name>
    <dbReference type="NCBI Taxonomy" id="2099786"/>
    <lineage>
        <taxon>Bacteria</taxon>
        <taxon>Bacillati</taxon>
        <taxon>Bacillota</taxon>
        <taxon>Bacilli</taxon>
        <taxon>Bacillales</taxon>
        <taxon>Bacillaceae</taxon>
        <taxon>Salicibibacter</taxon>
    </lineage>
</organism>
<feature type="region of interest" description="Disordered" evidence="1">
    <location>
        <begin position="1"/>
        <end position="24"/>
    </location>
</feature>
<evidence type="ECO:0000256" key="1">
    <source>
        <dbReference type="SAM" id="MobiDB-lite"/>
    </source>
</evidence>
<dbReference type="OrthoDB" id="2064143at2"/>
<reference evidence="2 3" key="1">
    <citation type="journal article" date="2018" name="J. Microbiol.">
        <title>Salicibibacter kimchii gen. nov., sp. nov., a moderately halophilic and alkalitolerant bacterium in the family Bacillaceae, isolated from kimchi.</title>
        <authorList>
            <person name="Jang J.Y."/>
            <person name="Oh Y.J."/>
            <person name="Lim S.K."/>
            <person name="Park H.K."/>
            <person name="Lee C."/>
            <person name="Kim J.Y."/>
            <person name="Lee M.A."/>
            <person name="Choi H.J."/>
        </authorList>
    </citation>
    <scope>NUCLEOTIDE SEQUENCE [LARGE SCALE GENOMIC DNA]</scope>
    <source>
        <strain evidence="2 3">NKC1-1</strain>
    </source>
</reference>
<sequence>MHLQAWTNQQIKATKETGQGKNKKSVPVYKNFKDFFNYEKRMKQIDGKTTKEDKEKKRLAEVAKRLNQRA</sequence>
<protein>
    <submittedName>
        <fullName evidence="2">Uncharacterized protein</fullName>
    </submittedName>
</protein>
<evidence type="ECO:0000313" key="2">
    <source>
        <dbReference type="EMBL" id="AXF57795.1"/>
    </source>
</evidence>
<keyword evidence="3" id="KW-1185">Reference proteome</keyword>
<gene>
    <name evidence="2" type="ORF">DT065_00420</name>
</gene>
<feature type="compositionally biased region" description="Polar residues" evidence="1">
    <location>
        <begin position="1"/>
        <end position="20"/>
    </location>
</feature>
<evidence type="ECO:0000313" key="3">
    <source>
        <dbReference type="Proteomes" id="UP000252100"/>
    </source>
</evidence>
<proteinExistence type="predicted"/>
<name>A0A345C3L4_9BACI</name>
<dbReference type="Proteomes" id="UP000252100">
    <property type="component" value="Chromosome"/>
</dbReference>
<dbReference type="KEGG" id="rue:DT065_00420"/>
<dbReference type="EMBL" id="CP031092">
    <property type="protein sequence ID" value="AXF57795.1"/>
    <property type="molecule type" value="Genomic_DNA"/>
</dbReference>